<organism evidence="2 3">
    <name type="scientific">Bodo saltans</name>
    <name type="common">Flagellated protozoan</name>
    <dbReference type="NCBI Taxonomy" id="75058"/>
    <lineage>
        <taxon>Eukaryota</taxon>
        <taxon>Discoba</taxon>
        <taxon>Euglenozoa</taxon>
        <taxon>Kinetoplastea</taxon>
        <taxon>Metakinetoplastina</taxon>
        <taxon>Eubodonida</taxon>
        <taxon>Bodonidae</taxon>
        <taxon>Bodo</taxon>
    </lineage>
</organism>
<feature type="compositionally biased region" description="Polar residues" evidence="1">
    <location>
        <begin position="175"/>
        <end position="192"/>
    </location>
</feature>
<evidence type="ECO:0000313" key="2">
    <source>
        <dbReference type="EMBL" id="CUF89608.1"/>
    </source>
</evidence>
<reference evidence="3" key="1">
    <citation type="submission" date="2015-09" db="EMBL/GenBank/DDBJ databases">
        <authorList>
            <consortium name="Pathogen Informatics"/>
        </authorList>
    </citation>
    <scope>NUCLEOTIDE SEQUENCE [LARGE SCALE GENOMIC DNA]</scope>
    <source>
        <strain evidence="3">Lake Konstanz</strain>
    </source>
</reference>
<gene>
    <name evidence="2" type="ORF">BSAL_66925</name>
</gene>
<feature type="non-terminal residue" evidence="2">
    <location>
        <position position="204"/>
    </location>
</feature>
<sequence length="204" mass="22215">MLSQADYLSSRPRQGQALPNTWGHLMAETSSNLSVRYEDRDTQLTADDSALQRRAARMNTMSQKYHATKYNKSVDGSAPDRGFAGAAAPSFLTSSAVSAVDVVDAWGYYHNNNSNQRGGGQHPSSDDDDDGDDTMMTRTTPRGIGRAQRRSKQHHQQSTPSDSVGGALRWRDTPPRTSLQTPNHNGQSSSQVAAVRSRGLLTPP</sequence>
<dbReference type="VEuPathDB" id="TriTrypDB:BSAL_66925"/>
<dbReference type="AlphaFoldDB" id="A0A0S4IXC9"/>
<dbReference type="Proteomes" id="UP000051952">
    <property type="component" value="Unassembled WGS sequence"/>
</dbReference>
<evidence type="ECO:0000256" key="1">
    <source>
        <dbReference type="SAM" id="MobiDB-lite"/>
    </source>
</evidence>
<evidence type="ECO:0000313" key="3">
    <source>
        <dbReference type="Proteomes" id="UP000051952"/>
    </source>
</evidence>
<feature type="region of interest" description="Disordered" evidence="1">
    <location>
        <begin position="111"/>
        <end position="204"/>
    </location>
</feature>
<accession>A0A0S4IXC9</accession>
<keyword evidence="3" id="KW-1185">Reference proteome</keyword>
<dbReference type="EMBL" id="CYKH01000435">
    <property type="protein sequence ID" value="CUF89608.1"/>
    <property type="molecule type" value="Genomic_DNA"/>
</dbReference>
<protein>
    <submittedName>
        <fullName evidence="2">Uncharacterized protein</fullName>
    </submittedName>
</protein>
<proteinExistence type="predicted"/>
<name>A0A0S4IXC9_BODSA</name>
<feature type="compositionally biased region" description="Low complexity" evidence="1">
    <location>
        <begin position="134"/>
        <end position="143"/>
    </location>
</feature>